<keyword evidence="1" id="KW-0575">Peroxidase</keyword>
<keyword evidence="2" id="KW-0479">Metal-binding</keyword>
<keyword evidence="2" id="KW-0349">Heme</keyword>
<evidence type="ECO:0000313" key="3">
    <source>
        <dbReference type="Proteomes" id="UP000694846"/>
    </source>
</evidence>
<organism evidence="3 4">
    <name type="scientific">Sipha flava</name>
    <name type="common">yellow sugarcane aphid</name>
    <dbReference type="NCBI Taxonomy" id="143950"/>
    <lineage>
        <taxon>Eukaryota</taxon>
        <taxon>Metazoa</taxon>
        <taxon>Ecdysozoa</taxon>
        <taxon>Arthropoda</taxon>
        <taxon>Hexapoda</taxon>
        <taxon>Insecta</taxon>
        <taxon>Pterygota</taxon>
        <taxon>Neoptera</taxon>
        <taxon>Paraneoptera</taxon>
        <taxon>Hemiptera</taxon>
        <taxon>Sternorrhyncha</taxon>
        <taxon>Aphidomorpha</taxon>
        <taxon>Aphidoidea</taxon>
        <taxon>Aphididae</taxon>
        <taxon>Sipha</taxon>
    </lineage>
</organism>
<protein>
    <submittedName>
        <fullName evidence="4">Peroxidase-like</fullName>
    </submittedName>
</protein>
<sequence length="270" mass="30749">MSSAAFRVLHAIIPVQFNFMNKDYKTEFSVNVTDCLANPNLIPLNENFDKLIKGFLETPGRPVQPSYNFYISNFMRNTTSDIQFPGLDLMSVDLARGRDVGLPTYNRVRHLCGLPLADDFEDLVDLIHLKDIRKLKDLYYSVNDIDLLVGLLLEKPSDGAMVGPTTRCIIADSFYRFKAGDRFFYDVQGQPGSFTPDQLKVIKKITLGHVLCAITNIDHVQTSMFKAVDHNLFPTSKLNCDDDFRIDFNKWVESTNNSDVNCPFFQNKQL</sequence>
<dbReference type="GO" id="GO:0006979">
    <property type="term" value="P:response to oxidative stress"/>
    <property type="evidence" value="ECO:0007669"/>
    <property type="project" value="InterPro"/>
</dbReference>
<dbReference type="OrthoDB" id="6593347at2759"/>
<dbReference type="PANTHER" id="PTHR11475">
    <property type="entry name" value="OXIDASE/PEROXIDASE"/>
    <property type="match status" value="1"/>
</dbReference>
<keyword evidence="2" id="KW-0408">Iron</keyword>
<dbReference type="InterPro" id="IPR010255">
    <property type="entry name" value="Haem_peroxidase_sf"/>
</dbReference>
<dbReference type="PROSITE" id="PS50292">
    <property type="entry name" value="PEROXIDASE_3"/>
    <property type="match status" value="1"/>
</dbReference>
<dbReference type="GO" id="GO:0004601">
    <property type="term" value="F:peroxidase activity"/>
    <property type="evidence" value="ECO:0007669"/>
    <property type="project" value="UniProtKB-KW"/>
</dbReference>
<dbReference type="RefSeq" id="XP_025418088.1">
    <property type="nucleotide sequence ID" value="XM_025562303.1"/>
</dbReference>
<evidence type="ECO:0000313" key="4">
    <source>
        <dbReference type="RefSeq" id="XP_025418088.1"/>
    </source>
</evidence>
<dbReference type="GeneID" id="112688889"/>
<proteinExistence type="predicted"/>
<dbReference type="InterPro" id="IPR019791">
    <property type="entry name" value="Haem_peroxidase_animal"/>
</dbReference>
<dbReference type="AlphaFoldDB" id="A0A8B8G5I0"/>
<dbReference type="Proteomes" id="UP000694846">
    <property type="component" value="Unplaced"/>
</dbReference>
<accession>A0A8B8G5I0</accession>
<dbReference type="SUPFAM" id="SSF48113">
    <property type="entry name" value="Heme-dependent peroxidases"/>
    <property type="match status" value="1"/>
</dbReference>
<dbReference type="PANTHER" id="PTHR11475:SF125">
    <property type="entry name" value="GH11385P"/>
    <property type="match status" value="1"/>
</dbReference>
<keyword evidence="3" id="KW-1185">Reference proteome</keyword>
<gene>
    <name evidence="4" type="primary">LOC112688889</name>
</gene>
<dbReference type="InterPro" id="IPR037120">
    <property type="entry name" value="Haem_peroxidase_sf_animal"/>
</dbReference>
<keyword evidence="1" id="KW-0560">Oxidoreductase</keyword>
<evidence type="ECO:0000256" key="1">
    <source>
        <dbReference type="ARBA" id="ARBA00022559"/>
    </source>
</evidence>
<feature type="binding site" description="axial binding residue" evidence="2">
    <location>
        <position position="10"/>
    </location>
    <ligand>
        <name>heme b</name>
        <dbReference type="ChEBI" id="CHEBI:60344"/>
    </ligand>
    <ligandPart>
        <name>Fe</name>
        <dbReference type="ChEBI" id="CHEBI:18248"/>
    </ligandPart>
</feature>
<name>A0A8B8G5I0_9HEMI</name>
<dbReference type="Gene3D" id="1.10.640.10">
    <property type="entry name" value="Haem peroxidase domain superfamily, animal type"/>
    <property type="match status" value="1"/>
</dbReference>
<dbReference type="GO" id="GO:0046872">
    <property type="term" value="F:metal ion binding"/>
    <property type="evidence" value="ECO:0007669"/>
    <property type="project" value="UniProtKB-KW"/>
</dbReference>
<dbReference type="Pfam" id="PF03098">
    <property type="entry name" value="An_peroxidase"/>
    <property type="match status" value="1"/>
</dbReference>
<reference evidence="4" key="1">
    <citation type="submission" date="2025-08" db="UniProtKB">
        <authorList>
            <consortium name="RefSeq"/>
        </authorList>
    </citation>
    <scope>IDENTIFICATION</scope>
</reference>
<dbReference type="GO" id="GO:0020037">
    <property type="term" value="F:heme binding"/>
    <property type="evidence" value="ECO:0007669"/>
    <property type="project" value="InterPro"/>
</dbReference>
<evidence type="ECO:0000256" key="2">
    <source>
        <dbReference type="PIRSR" id="PIRSR619791-2"/>
    </source>
</evidence>